<comment type="caution">
    <text evidence="1">The sequence shown here is derived from an EMBL/GenBank/DDBJ whole genome shotgun (WGS) entry which is preliminary data.</text>
</comment>
<proteinExistence type="predicted"/>
<dbReference type="EMBL" id="JADJZA010000001">
    <property type="protein sequence ID" value="MBK9295736.1"/>
    <property type="molecule type" value="Genomic_DNA"/>
</dbReference>
<gene>
    <name evidence="1" type="ORF">IPN02_02430</name>
</gene>
<evidence type="ECO:0000313" key="2">
    <source>
        <dbReference type="Proteomes" id="UP000727993"/>
    </source>
</evidence>
<protein>
    <submittedName>
        <fullName evidence="1">Uncharacterized protein</fullName>
    </submittedName>
</protein>
<organism evidence="1 2">
    <name type="scientific">Candidatus Neomicrothrix subdominans</name>
    <dbReference type="NCBI Taxonomy" id="2954438"/>
    <lineage>
        <taxon>Bacteria</taxon>
        <taxon>Bacillati</taxon>
        <taxon>Actinomycetota</taxon>
        <taxon>Acidimicrobiia</taxon>
        <taxon>Acidimicrobiales</taxon>
        <taxon>Microthrixaceae</taxon>
        <taxon>Candidatus Neomicrothrix</taxon>
    </lineage>
</organism>
<name>A0A936TBT6_9ACTN</name>
<reference evidence="1 2" key="1">
    <citation type="submission" date="2020-10" db="EMBL/GenBank/DDBJ databases">
        <title>Connecting structure to function with the recovery of over 1000 high-quality activated sludge metagenome-assembled genomes encoding full-length rRNA genes using long-read sequencing.</title>
        <authorList>
            <person name="Singleton C.M."/>
            <person name="Petriglieri F."/>
            <person name="Kristensen J.M."/>
            <person name="Kirkegaard R.H."/>
            <person name="Michaelsen T.Y."/>
            <person name="Andersen M.H."/>
            <person name="Karst S.M."/>
            <person name="Dueholm M.S."/>
            <person name="Nielsen P.H."/>
            <person name="Albertsen M."/>
        </authorList>
    </citation>
    <scope>NUCLEOTIDE SEQUENCE [LARGE SCALE GENOMIC DNA]</scope>
    <source>
        <strain evidence="1">Lyne_18-Q3-R50-59_MAXAC.006</strain>
    </source>
</reference>
<evidence type="ECO:0000313" key="1">
    <source>
        <dbReference type="EMBL" id="MBK9295736.1"/>
    </source>
</evidence>
<accession>A0A936TBT6</accession>
<sequence length="96" mass="10156">MAHNEDNQASQILTDEDAEAIVGSFDNATDDGYVVGGGDTLAELRAAAAARRDADSRIEAAAIRAHREGASWGVIGAQLGMTRQGARQRFERLVTA</sequence>
<dbReference type="Proteomes" id="UP000727993">
    <property type="component" value="Unassembled WGS sequence"/>
</dbReference>
<dbReference type="AlphaFoldDB" id="A0A936TBT6"/>